<dbReference type="HOGENOM" id="CLU_009583_27_5_10"/>
<name>D2QU81_SPILD</name>
<evidence type="ECO:0000313" key="5">
    <source>
        <dbReference type="Proteomes" id="UP000002028"/>
    </source>
</evidence>
<evidence type="ECO:0000313" key="4">
    <source>
        <dbReference type="EMBL" id="ADB42363.1"/>
    </source>
</evidence>
<feature type="domain" description="Glycosyltransferase subfamily 4-like N-terminal" evidence="3">
    <location>
        <begin position="70"/>
        <end position="180"/>
    </location>
</feature>
<dbReference type="Pfam" id="PF13439">
    <property type="entry name" value="Glyco_transf_4"/>
    <property type="match status" value="1"/>
</dbReference>
<dbReference type="PANTHER" id="PTHR46401">
    <property type="entry name" value="GLYCOSYLTRANSFERASE WBBK-RELATED"/>
    <property type="match status" value="1"/>
</dbReference>
<evidence type="ECO:0000259" key="3">
    <source>
        <dbReference type="Pfam" id="PF13439"/>
    </source>
</evidence>
<dbReference type="Pfam" id="PF00534">
    <property type="entry name" value="Glycos_transf_1"/>
    <property type="match status" value="1"/>
</dbReference>
<dbReference type="GO" id="GO:0009103">
    <property type="term" value="P:lipopolysaccharide biosynthetic process"/>
    <property type="evidence" value="ECO:0007669"/>
    <property type="project" value="TreeGrafter"/>
</dbReference>
<dbReference type="GO" id="GO:0016757">
    <property type="term" value="F:glycosyltransferase activity"/>
    <property type="evidence" value="ECO:0007669"/>
    <property type="project" value="InterPro"/>
</dbReference>
<dbReference type="InterPro" id="IPR001296">
    <property type="entry name" value="Glyco_trans_1"/>
</dbReference>
<dbReference type="InterPro" id="IPR028098">
    <property type="entry name" value="Glyco_trans_4-like_N"/>
</dbReference>
<dbReference type="eggNOG" id="COG0438">
    <property type="taxonomic scope" value="Bacteria"/>
</dbReference>
<dbReference type="PANTHER" id="PTHR46401:SF2">
    <property type="entry name" value="GLYCOSYLTRANSFERASE WBBK-RELATED"/>
    <property type="match status" value="1"/>
</dbReference>
<keyword evidence="5" id="KW-1185">Reference proteome</keyword>
<feature type="domain" description="Glycosyl transferase family 1" evidence="2">
    <location>
        <begin position="184"/>
        <end position="349"/>
    </location>
</feature>
<sequence length="384" mass="43578">MDVLITAVSRFQKPTGICRSAANLANCLLLQPDITRIYLAVGEWQVNYFQENFHLSSDRIEVIPISIKNSSLARNWWYMTELPRLAKTLGCSLVHLSYPVPVFSSLFSVPIVVTLHDLYPFEIPENFGYPQVYLNQAFTRLCLANCNGLTCISGYTFEQFRKYFPDNRKLSTIIYHTVDFKEDEPRKPLRLMPDDTFVLAVAQHRKNKNLDILIRAFSKLKKGGQTTTPASLLVIVGSQDSETNFLVQLANELGISDQVLFLSSLADAELAWLFEHCRLLVLPSSVEGLGLPVIEGLHYNCRVICSDIPTLREVGGEQCDFFSLEGDAVTNLERTLTRVWNSPRRIHKEDLRFDKRAISDQYISFYKSLVTAQTSGQLSELLPI</sequence>
<dbReference type="Proteomes" id="UP000002028">
    <property type="component" value="Chromosome"/>
</dbReference>
<dbReference type="AlphaFoldDB" id="D2QU81"/>
<dbReference type="EMBL" id="CP001769">
    <property type="protein sequence ID" value="ADB42363.1"/>
    <property type="molecule type" value="Genomic_DNA"/>
</dbReference>
<evidence type="ECO:0000259" key="2">
    <source>
        <dbReference type="Pfam" id="PF00534"/>
    </source>
</evidence>
<organism evidence="4 5">
    <name type="scientific">Spirosoma linguale (strain ATCC 33905 / DSM 74 / LMG 10896 / Claus 1)</name>
    <dbReference type="NCBI Taxonomy" id="504472"/>
    <lineage>
        <taxon>Bacteria</taxon>
        <taxon>Pseudomonadati</taxon>
        <taxon>Bacteroidota</taxon>
        <taxon>Cytophagia</taxon>
        <taxon>Cytophagales</taxon>
        <taxon>Cytophagaceae</taxon>
        <taxon>Spirosoma</taxon>
    </lineage>
</organism>
<dbReference type="CAZy" id="GT4">
    <property type="family name" value="Glycosyltransferase Family 4"/>
</dbReference>
<accession>D2QU81</accession>
<dbReference type="SUPFAM" id="SSF53756">
    <property type="entry name" value="UDP-Glycosyltransferase/glycogen phosphorylase"/>
    <property type="match status" value="1"/>
</dbReference>
<dbReference type="Gene3D" id="3.40.50.2000">
    <property type="entry name" value="Glycogen Phosphorylase B"/>
    <property type="match status" value="2"/>
</dbReference>
<gene>
    <name evidence="4" type="ordered locus">Slin_6405</name>
</gene>
<proteinExistence type="predicted"/>
<reference evidence="4 5" key="1">
    <citation type="journal article" date="2010" name="Stand. Genomic Sci.">
        <title>Complete genome sequence of Spirosoma linguale type strain (1).</title>
        <authorList>
            <person name="Lail K."/>
            <person name="Sikorski J."/>
            <person name="Saunders E."/>
            <person name="Lapidus A."/>
            <person name="Glavina Del Rio T."/>
            <person name="Copeland A."/>
            <person name="Tice H."/>
            <person name="Cheng J.-F."/>
            <person name="Lucas S."/>
            <person name="Nolan M."/>
            <person name="Bruce D."/>
            <person name="Goodwin L."/>
            <person name="Pitluck S."/>
            <person name="Ivanova N."/>
            <person name="Mavromatis K."/>
            <person name="Ovchinnikova G."/>
            <person name="Pati A."/>
            <person name="Chen A."/>
            <person name="Palaniappan K."/>
            <person name="Land M."/>
            <person name="Hauser L."/>
            <person name="Chang Y.-J."/>
            <person name="Jeffries C.D."/>
            <person name="Chain P."/>
            <person name="Brettin T."/>
            <person name="Detter J.C."/>
            <person name="Schuetze A."/>
            <person name="Rohde M."/>
            <person name="Tindall B.J."/>
            <person name="Goeker M."/>
            <person name="Bristow J."/>
            <person name="Eisen J.A."/>
            <person name="Markowitz V."/>
            <person name="Hugenholtz P."/>
            <person name="Kyrpides N.C."/>
            <person name="Klenk H.-P."/>
            <person name="Chen F."/>
        </authorList>
    </citation>
    <scope>NUCLEOTIDE SEQUENCE [LARGE SCALE GENOMIC DNA]</scope>
    <source>
        <strain evidence="5">ATCC 33905 / DSM 74 / LMG 10896 / Claus 1</strain>
    </source>
</reference>
<dbReference type="CDD" id="cd03809">
    <property type="entry name" value="GT4_MtfB-like"/>
    <property type="match status" value="1"/>
</dbReference>
<evidence type="ECO:0000256" key="1">
    <source>
        <dbReference type="ARBA" id="ARBA00022679"/>
    </source>
</evidence>
<dbReference type="KEGG" id="sli:Slin_6405"/>
<keyword evidence="1 4" id="KW-0808">Transferase</keyword>
<protein>
    <submittedName>
        <fullName evidence="4">Glycosyl transferase group 1</fullName>
    </submittedName>
</protein>
<dbReference type="STRING" id="504472.Slin_6405"/>